<comment type="caution">
    <text evidence="2">The sequence shown here is derived from an EMBL/GenBank/DDBJ whole genome shotgun (WGS) entry which is preliminary data.</text>
</comment>
<evidence type="ECO:0000256" key="1">
    <source>
        <dbReference type="SAM" id="MobiDB-lite"/>
    </source>
</evidence>
<feature type="non-terminal residue" evidence="2">
    <location>
        <position position="331"/>
    </location>
</feature>
<sequence>MLNTVGQQNGSGLPSETRRDKIANSFETGQNHLCSSKSCSSHNLGQIHSRTRILKRVDMGSSLDIPPALSHTENSISSESSSGHISDSMPEMEQSLLASRPQVQSHCTPFHNTESRTKSNRPTNKPTYTVSETTAIGSLEVEKPKLRKNIWSLDMILDWVQRLNVTEDNLYQVTRHTALLILLHSGRRIHDLTLQKISPEQFQITENSVTFWPSFGSKTDSDNHHQAGWHLKRNKTKNLNAVFWVKKLLETSQSRRSARQDLVSLFITTRGIVRDASRAIIAGWIKSCFKEAGIGASPGSIRAAVATDQFSIQGRDLDEILQKGNWRSRQT</sequence>
<feature type="compositionally biased region" description="Low complexity" evidence="1">
    <location>
        <begin position="70"/>
        <end position="88"/>
    </location>
</feature>
<dbReference type="SUPFAM" id="SSF56349">
    <property type="entry name" value="DNA breaking-rejoining enzymes"/>
    <property type="match status" value="1"/>
</dbReference>
<evidence type="ECO:0000313" key="3">
    <source>
        <dbReference type="Proteomes" id="UP000037510"/>
    </source>
</evidence>
<keyword evidence="3" id="KW-1185">Reference proteome</keyword>
<dbReference type="AlphaFoldDB" id="A0A0L7LLC5"/>
<dbReference type="PANTHER" id="PTHR35617:SF3">
    <property type="entry name" value="CORE-BINDING (CB) DOMAIN-CONTAINING PROTEIN"/>
    <property type="match status" value="1"/>
</dbReference>
<dbReference type="EMBL" id="JTDY01000686">
    <property type="protein sequence ID" value="KOB76225.1"/>
    <property type="molecule type" value="Genomic_DNA"/>
</dbReference>
<dbReference type="PANTHER" id="PTHR35617">
    <property type="entry name" value="PHAGE_INTEGRASE DOMAIN-CONTAINING PROTEIN"/>
    <property type="match status" value="1"/>
</dbReference>
<dbReference type="GO" id="GO:0003964">
    <property type="term" value="F:RNA-directed DNA polymerase activity"/>
    <property type="evidence" value="ECO:0007669"/>
    <property type="project" value="UniProtKB-KW"/>
</dbReference>
<dbReference type="Proteomes" id="UP000037510">
    <property type="component" value="Unassembled WGS sequence"/>
</dbReference>
<organism evidence="2 3">
    <name type="scientific">Operophtera brumata</name>
    <name type="common">Winter moth</name>
    <name type="synonym">Phalaena brumata</name>
    <dbReference type="NCBI Taxonomy" id="104452"/>
    <lineage>
        <taxon>Eukaryota</taxon>
        <taxon>Metazoa</taxon>
        <taxon>Ecdysozoa</taxon>
        <taxon>Arthropoda</taxon>
        <taxon>Hexapoda</taxon>
        <taxon>Insecta</taxon>
        <taxon>Pterygota</taxon>
        <taxon>Neoptera</taxon>
        <taxon>Endopterygota</taxon>
        <taxon>Lepidoptera</taxon>
        <taxon>Glossata</taxon>
        <taxon>Ditrysia</taxon>
        <taxon>Geometroidea</taxon>
        <taxon>Geometridae</taxon>
        <taxon>Larentiinae</taxon>
        <taxon>Operophtera</taxon>
    </lineage>
</organism>
<gene>
    <name evidence="2" type="ORF">OBRU01_06150</name>
</gene>
<reference evidence="2 3" key="1">
    <citation type="journal article" date="2015" name="Genome Biol. Evol.">
        <title>The genome of winter moth (Operophtera brumata) provides a genomic perspective on sexual dimorphism and phenology.</title>
        <authorList>
            <person name="Derks M.F."/>
            <person name="Smit S."/>
            <person name="Salis L."/>
            <person name="Schijlen E."/>
            <person name="Bossers A."/>
            <person name="Mateman C."/>
            <person name="Pijl A.S."/>
            <person name="de Ridder D."/>
            <person name="Groenen M.A."/>
            <person name="Visser M.E."/>
            <person name="Megens H.J."/>
        </authorList>
    </citation>
    <scope>NUCLEOTIDE SEQUENCE [LARGE SCALE GENOMIC DNA]</scope>
    <source>
        <strain evidence="2">WM2013NL</strain>
        <tissue evidence="2">Head and thorax</tissue>
    </source>
</reference>
<keyword evidence="2" id="KW-0808">Transferase</keyword>
<feature type="region of interest" description="Disordered" evidence="1">
    <location>
        <begin position="64"/>
        <end position="128"/>
    </location>
</feature>
<keyword evidence="2" id="KW-0695">RNA-directed DNA polymerase</keyword>
<evidence type="ECO:0000313" key="2">
    <source>
        <dbReference type="EMBL" id="KOB76225.1"/>
    </source>
</evidence>
<dbReference type="GO" id="GO:0003677">
    <property type="term" value="F:DNA binding"/>
    <property type="evidence" value="ECO:0007669"/>
    <property type="project" value="InterPro"/>
</dbReference>
<proteinExistence type="predicted"/>
<dbReference type="InterPro" id="IPR011010">
    <property type="entry name" value="DNA_brk_join_enz"/>
</dbReference>
<feature type="compositionally biased region" description="Polar residues" evidence="1">
    <location>
        <begin position="101"/>
        <end position="112"/>
    </location>
</feature>
<protein>
    <submittedName>
        <fullName evidence="2">Putative reverse transcriptase-7</fullName>
    </submittedName>
</protein>
<name>A0A0L7LLC5_OPEBR</name>
<accession>A0A0L7LLC5</accession>
<keyword evidence="2" id="KW-0548">Nucleotidyltransferase</keyword>